<dbReference type="Gene3D" id="3.40.30.10">
    <property type="entry name" value="Glutaredoxin"/>
    <property type="match status" value="1"/>
</dbReference>
<dbReference type="InterPro" id="IPR004480">
    <property type="entry name" value="Monothiol_GRX-rel"/>
</dbReference>
<evidence type="ECO:0000256" key="1">
    <source>
        <dbReference type="ARBA" id="ARBA00022714"/>
    </source>
</evidence>
<reference evidence="10" key="1">
    <citation type="journal article" date="2023" name="Science">
        <title>Genome structures resolve the early diversification of teleost fishes.</title>
        <authorList>
            <person name="Parey E."/>
            <person name="Louis A."/>
            <person name="Montfort J."/>
            <person name="Bouchez O."/>
            <person name="Roques C."/>
            <person name="Iampietro C."/>
            <person name="Lluch J."/>
            <person name="Castinel A."/>
            <person name="Donnadieu C."/>
            <person name="Desvignes T."/>
            <person name="Floi Bucao C."/>
            <person name="Jouanno E."/>
            <person name="Wen M."/>
            <person name="Mejri S."/>
            <person name="Dirks R."/>
            <person name="Jansen H."/>
            <person name="Henkel C."/>
            <person name="Chen W.J."/>
            <person name="Zahm M."/>
            <person name="Cabau C."/>
            <person name="Klopp C."/>
            <person name="Thompson A.W."/>
            <person name="Robinson-Rechavi M."/>
            <person name="Braasch I."/>
            <person name="Lecointre G."/>
            <person name="Bobe J."/>
            <person name="Postlethwait J.H."/>
            <person name="Berthelot C."/>
            <person name="Roest Crollius H."/>
            <person name="Guiguen Y."/>
        </authorList>
    </citation>
    <scope>NUCLEOTIDE SEQUENCE</scope>
    <source>
        <strain evidence="10">Concon-B</strain>
    </source>
</reference>
<keyword evidence="11" id="KW-1185">Reference proteome</keyword>
<dbReference type="PROSITE" id="PS51354">
    <property type="entry name" value="GLUTAREDOXIN_2"/>
    <property type="match status" value="1"/>
</dbReference>
<dbReference type="EMBL" id="JAFJMO010000006">
    <property type="protein sequence ID" value="KAJ8274784.1"/>
    <property type="molecule type" value="Genomic_DNA"/>
</dbReference>
<dbReference type="Proteomes" id="UP001152803">
    <property type="component" value="Unassembled WGS sequence"/>
</dbReference>
<sequence length="228" mass="25859">MTYRATPLGSGYSPAQLLMGRQLRTTIPQLPTSLLPRWPNIRGFRQSEKWAKENQQRNYNQRHRARPLPPLQPGQNVWLPREKIQGTVMQPATTPRSYIIHTDEVRFLCAAAGQKDFAEIVKKDKVVVFMKGTPAQPMCGFSNAVVQILRMHGVDDYGAYNVLDDQDLREGVKTFSNWPTIPQVFFNGEFVGGCDILLQMHQNGDLVEELHKLGIRSALLDEKDGKSK</sequence>
<evidence type="ECO:0000256" key="6">
    <source>
        <dbReference type="ARBA" id="ARBA00067456"/>
    </source>
</evidence>
<dbReference type="CDD" id="cd03028">
    <property type="entry name" value="GRX_PICOT_like"/>
    <property type="match status" value="1"/>
</dbReference>
<proteinExistence type="predicted"/>
<dbReference type="AlphaFoldDB" id="A0A9Q1DLW4"/>
<dbReference type="GO" id="GO:0046872">
    <property type="term" value="F:metal ion binding"/>
    <property type="evidence" value="ECO:0007669"/>
    <property type="project" value="UniProtKB-KW"/>
</dbReference>
<dbReference type="InterPro" id="IPR036249">
    <property type="entry name" value="Thioredoxin-like_sf"/>
</dbReference>
<evidence type="ECO:0000256" key="8">
    <source>
        <dbReference type="SAM" id="MobiDB-lite"/>
    </source>
</evidence>
<keyword evidence="3" id="KW-0408">Iron</keyword>
<evidence type="ECO:0000313" key="10">
    <source>
        <dbReference type="EMBL" id="KAJ8274784.1"/>
    </source>
</evidence>
<feature type="region of interest" description="Disordered" evidence="8">
    <location>
        <begin position="51"/>
        <end position="73"/>
    </location>
</feature>
<evidence type="ECO:0000256" key="4">
    <source>
        <dbReference type="ARBA" id="ARBA00023014"/>
    </source>
</evidence>
<evidence type="ECO:0000256" key="2">
    <source>
        <dbReference type="ARBA" id="ARBA00022723"/>
    </source>
</evidence>
<name>A0A9Q1DLW4_CONCO</name>
<dbReference type="GO" id="GO:0005759">
    <property type="term" value="C:mitochondrial matrix"/>
    <property type="evidence" value="ECO:0007669"/>
    <property type="project" value="TreeGrafter"/>
</dbReference>
<dbReference type="Pfam" id="PF00462">
    <property type="entry name" value="Glutaredoxin"/>
    <property type="match status" value="1"/>
</dbReference>
<dbReference type="PANTHER" id="PTHR10293:SF16">
    <property type="entry name" value="GLUTAREDOXIN-RELATED PROTEIN 5, MITOCHONDRIAL"/>
    <property type="match status" value="1"/>
</dbReference>
<dbReference type="FunFam" id="3.40.30.10:FF:000005">
    <property type="entry name" value="Glutaredoxin 5"/>
    <property type="match status" value="1"/>
</dbReference>
<gene>
    <name evidence="10" type="ORF">COCON_G00094090</name>
</gene>
<comment type="caution">
    <text evidence="10">The sequence shown here is derived from an EMBL/GenBank/DDBJ whole genome shotgun (WGS) entry which is preliminary data.</text>
</comment>
<dbReference type="OrthoDB" id="415696at2759"/>
<keyword evidence="4" id="KW-0411">Iron-sulfur</keyword>
<evidence type="ECO:0000256" key="3">
    <source>
        <dbReference type="ARBA" id="ARBA00023004"/>
    </source>
</evidence>
<accession>A0A9Q1DLW4</accession>
<keyword evidence="2" id="KW-0479">Metal-binding</keyword>
<evidence type="ECO:0000256" key="5">
    <source>
        <dbReference type="ARBA" id="ARBA00023284"/>
    </source>
</evidence>
<evidence type="ECO:0000313" key="11">
    <source>
        <dbReference type="Proteomes" id="UP001152803"/>
    </source>
</evidence>
<keyword evidence="1" id="KW-0001">2Fe-2S</keyword>
<protein>
    <recommendedName>
        <fullName evidence="6">Glutaredoxin-related protein 5, mitochondrial</fullName>
    </recommendedName>
    <alternativeName>
        <fullName evidence="7">Monothiol glutaredoxin-5</fullName>
    </alternativeName>
</protein>
<feature type="domain" description="Glutaredoxin" evidence="9">
    <location>
        <begin position="126"/>
        <end position="191"/>
    </location>
</feature>
<dbReference type="GO" id="GO:0051537">
    <property type="term" value="F:2 iron, 2 sulfur cluster binding"/>
    <property type="evidence" value="ECO:0007669"/>
    <property type="project" value="UniProtKB-KW"/>
</dbReference>
<organism evidence="10 11">
    <name type="scientific">Conger conger</name>
    <name type="common">Conger eel</name>
    <name type="synonym">Muraena conger</name>
    <dbReference type="NCBI Taxonomy" id="82655"/>
    <lineage>
        <taxon>Eukaryota</taxon>
        <taxon>Metazoa</taxon>
        <taxon>Chordata</taxon>
        <taxon>Craniata</taxon>
        <taxon>Vertebrata</taxon>
        <taxon>Euteleostomi</taxon>
        <taxon>Actinopterygii</taxon>
        <taxon>Neopterygii</taxon>
        <taxon>Teleostei</taxon>
        <taxon>Anguilliformes</taxon>
        <taxon>Congridae</taxon>
        <taxon>Conger</taxon>
    </lineage>
</organism>
<evidence type="ECO:0000256" key="7">
    <source>
        <dbReference type="ARBA" id="ARBA00076083"/>
    </source>
</evidence>
<keyword evidence="5" id="KW-0676">Redox-active center</keyword>
<evidence type="ECO:0000259" key="9">
    <source>
        <dbReference type="Pfam" id="PF00462"/>
    </source>
</evidence>
<dbReference type="SUPFAM" id="SSF52833">
    <property type="entry name" value="Thioredoxin-like"/>
    <property type="match status" value="1"/>
</dbReference>
<dbReference type="InterPro" id="IPR033658">
    <property type="entry name" value="GRX_PICOT-like"/>
</dbReference>
<dbReference type="PANTHER" id="PTHR10293">
    <property type="entry name" value="GLUTAREDOXIN FAMILY MEMBER"/>
    <property type="match status" value="1"/>
</dbReference>
<dbReference type="NCBIfam" id="TIGR00365">
    <property type="entry name" value="Grx4 family monothiol glutaredoxin"/>
    <property type="match status" value="1"/>
</dbReference>
<dbReference type="InterPro" id="IPR002109">
    <property type="entry name" value="Glutaredoxin"/>
</dbReference>